<protein>
    <submittedName>
        <fullName evidence="2">Extradiol dioxygenase</fullName>
    </submittedName>
</protein>
<keyword evidence="2" id="KW-0223">Dioxygenase</keyword>
<dbReference type="InterPro" id="IPR029068">
    <property type="entry name" value="Glyas_Bleomycin-R_OHBP_Dase"/>
</dbReference>
<evidence type="ECO:0000259" key="1">
    <source>
        <dbReference type="Pfam" id="PF00903"/>
    </source>
</evidence>
<dbReference type="AlphaFoldDB" id="A0A7H8QDQ2"/>
<keyword evidence="2" id="KW-0560">Oxidoreductase</keyword>
<keyword evidence="3" id="KW-1185">Reference proteome</keyword>
<accession>A0A7H8QDQ2</accession>
<name>A0A7H8QDQ2_9BACL</name>
<evidence type="ECO:0000313" key="2">
    <source>
        <dbReference type="EMBL" id="QKX52076.1"/>
    </source>
</evidence>
<dbReference type="Gene3D" id="3.10.180.10">
    <property type="entry name" value="2,3-Dihydroxybiphenyl 1,2-Dioxygenase, domain 1"/>
    <property type="match status" value="1"/>
</dbReference>
<gene>
    <name evidence="2" type="ORF">HF394_16665</name>
</gene>
<feature type="domain" description="Glyoxalase/fosfomycin resistance/dioxygenase" evidence="1">
    <location>
        <begin position="9"/>
        <end position="125"/>
    </location>
</feature>
<dbReference type="Proteomes" id="UP000509222">
    <property type="component" value="Chromosome"/>
</dbReference>
<dbReference type="InterPro" id="IPR004360">
    <property type="entry name" value="Glyas_Fos-R_dOase_dom"/>
</dbReference>
<organism evidence="2 3">
    <name type="scientific">Planococcus glaciei</name>
    <dbReference type="NCBI Taxonomy" id="459472"/>
    <lineage>
        <taxon>Bacteria</taxon>
        <taxon>Bacillati</taxon>
        <taxon>Bacillota</taxon>
        <taxon>Bacilli</taxon>
        <taxon>Bacillales</taxon>
        <taxon>Caryophanaceae</taxon>
        <taxon>Planococcus</taxon>
    </lineage>
</organism>
<sequence length="128" mass="14307">MSEMATYFWVNLPVKELEKSMEFFRALGYTVSKQNEMGRVAIGEQNSPIILVQEAAFQQFAENGLVDSAQSTEVLLSISADTRDEVHEMCQKVVQAGESVFSEPGEFDGMYGAGFTDLDGHRWNLLVM</sequence>
<dbReference type="Pfam" id="PF00903">
    <property type="entry name" value="Glyoxalase"/>
    <property type="match status" value="1"/>
</dbReference>
<dbReference type="PANTHER" id="PTHR36503:SF2">
    <property type="entry name" value="BLR2408 PROTEIN"/>
    <property type="match status" value="1"/>
</dbReference>
<reference evidence="3" key="1">
    <citation type="submission" date="2020-06" db="EMBL/GenBank/DDBJ databases">
        <title>Isolation of Planomicrobium glaciei.</title>
        <authorList>
            <person name="Malisova L."/>
            <person name="Safrankova R."/>
            <person name="Jakubu V."/>
            <person name="Spanelova P."/>
        </authorList>
    </citation>
    <scope>NUCLEOTIDE SEQUENCE [LARGE SCALE GENOMIC DNA]</scope>
    <source>
        <strain evidence="3">NRL-ATB46093</strain>
    </source>
</reference>
<evidence type="ECO:0000313" key="3">
    <source>
        <dbReference type="Proteomes" id="UP000509222"/>
    </source>
</evidence>
<proteinExistence type="predicted"/>
<dbReference type="SUPFAM" id="SSF54593">
    <property type="entry name" value="Glyoxalase/Bleomycin resistance protein/Dihydroxybiphenyl dioxygenase"/>
    <property type="match status" value="1"/>
</dbReference>
<dbReference type="GO" id="GO:0051213">
    <property type="term" value="F:dioxygenase activity"/>
    <property type="evidence" value="ECO:0007669"/>
    <property type="project" value="UniProtKB-KW"/>
</dbReference>
<dbReference type="PANTHER" id="PTHR36503">
    <property type="entry name" value="BLR2520 PROTEIN"/>
    <property type="match status" value="1"/>
</dbReference>
<dbReference type="EMBL" id="CP051177">
    <property type="protein sequence ID" value="QKX52076.1"/>
    <property type="molecule type" value="Genomic_DNA"/>
</dbReference>